<gene>
    <name evidence="2" type="ORF">BTO15_18275</name>
</gene>
<sequence>IYFIGSLIIIGIIWNFTTTFIETRKENKKKVKEYPKILKELSNEKLVSKKHKENYENEKLKTNRFSSEIAHKNITLQNLISRINIKNKEFDKTIKYSENSRNELNDCEIEKNETELKLKEQVRINLELKSDLRDFETKYIEENQKLIDALKKIDILNEQVLIKDKLETDLINSETKYIEKNQKLISIVRERDDLKNTLKEQHDLYLSIESKSENSVTKITSMYSDFLLLEYDLIARRLENKKRPAISESKRIKELKTQSKFHIEQYRQMLYKYEYLLNIFPELTNYVDDFDTLKQLDDVNSIKEFKEDFDNVQNYLSKEEYFDYDEDYRNQLALDRYLKGKKTNWQIGRDYEMSCGITYEERGWEVEYFGMEKRLNDLGRDLIARKGNDVEIIQCKLWKKTKTIHEKHILQLYGTTIIDTLMNPDLFKVVTPVFITNTSLSETAMKFAKILGVRIEKWEMKEFPRIKCNIGIDSEGIETKIYHLPFDQHYDRTKIKKGQGFLAKNIKEATESGFRRSYKYYGR</sequence>
<dbReference type="Pfam" id="PF04471">
    <property type="entry name" value="Mrr_cat"/>
    <property type="match status" value="1"/>
</dbReference>
<dbReference type="EMBL" id="CP019336">
    <property type="protein sequence ID" value="AUC23917.1"/>
    <property type="molecule type" value="Genomic_DNA"/>
</dbReference>
<proteinExistence type="predicted"/>
<dbReference type="InterPro" id="IPR007560">
    <property type="entry name" value="Restrct_endonuc_IV_Mrr"/>
</dbReference>
<feature type="non-terminal residue" evidence="2">
    <location>
        <position position="1"/>
    </location>
</feature>
<organism evidence="2 3">
    <name type="scientific">Polaribacter sejongensis</name>
    <dbReference type="NCBI Taxonomy" id="985043"/>
    <lineage>
        <taxon>Bacteria</taxon>
        <taxon>Pseudomonadati</taxon>
        <taxon>Bacteroidota</taxon>
        <taxon>Flavobacteriia</taxon>
        <taxon>Flavobacteriales</taxon>
        <taxon>Flavobacteriaceae</taxon>
    </lineage>
</organism>
<dbReference type="SUPFAM" id="SSF52980">
    <property type="entry name" value="Restriction endonuclease-like"/>
    <property type="match status" value="1"/>
</dbReference>
<dbReference type="Gene3D" id="3.40.1350.10">
    <property type="match status" value="1"/>
</dbReference>
<feature type="domain" description="Restriction endonuclease type IV Mrr" evidence="1">
    <location>
        <begin position="349"/>
        <end position="462"/>
    </location>
</feature>
<accession>A0ABM6Q3V0</accession>
<dbReference type="InterPro" id="IPR011335">
    <property type="entry name" value="Restrct_endonuc-II-like"/>
</dbReference>
<dbReference type="RefSeq" id="WP_208889890.1">
    <property type="nucleotide sequence ID" value="NZ_CP019336.1"/>
</dbReference>
<evidence type="ECO:0000259" key="1">
    <source>
        <dbReference type="Pfam" id="PF04471"/>
    </source>
</evidence>
<dbReference type="InterPro" id="IPR011856">
    <property type="entry name" value="tRNA_endonuc-like_dom_sf"/>
</dbReference>
<reference evidence="2 3" key="1">
    <citation type="submission" date="2017-02" db="EMBL/GenBank/DDBJ databases">
        <title>Trade-off between light-utilization and light-protection in marine flavobacteria.</title>
        <authorList>
            <person name="Kumagai Y."/>
            <person name="Yoshizawa S."/>
            <person name="Kogure K."/>
            <person name="Iwasaki W."/>
        </authorList>
    </citation>
    <scope>NUCLEOTIDE SEQUENCE [LARGE SCALE GENOMIC DNA]</scope>
    <source>
        <strain evidence="2 3">KCTC 23670</strain>
    </source>
</reference>
<evidence type="ECO:0000313" key="2">
    <source>
        <dbReference type="EMBL" id="AUC23917.1"/>
    </source>
</evidence>
<protein>
    <recommendedName>
        <fullName evidence="1">Restriction endonuclease type IV Mrr domain-containing protein</fullName>
    </recommendedName>
</protein>
<keyword evidence="3" id="KW-1185">Reference proteome</keyword>
<evidence type="ECO:0000313" key="3">
    <source>
        <dbReference type="Proteomes" id="UP000232721"/>
    </source>
</evidence>
<dbReference type="Proteomes" id="UP000232721">
    <property type="component" value="Chromosome"/>
</dbReference>
<name>A0ABM6Q3V0_9FLAO</name>